<dbReference type="SUPFAM" id="SSF46589">
    <property type="entry name" value="tRNA-binding arm"/>
    <property type="match status" value="1"/>
</dbReference>
<keyword evidence="4" id="KW-0648">Protein biosynthesis</keyword>
<evidence type="ECO:0000256" key="2">
    <source>
        <dbReference type="ARBA" id="ARBA00022741"/>
    </source>
</evidence>
<dbReference type="GO" id="GO:0000049">
    <property type="term" value="F:tRNA binding"/>
    <property type="evidence" value="ECO:0007669"/>
    <property type="project" value="InterPro"/>
</dbReference>
<dbReference type="GO" id="GO:0005737">
    <property type="term" value="C:cytoplasm"/>
    <property type="evidence" value="ECO:0007669"/>
    <property type="project" value="InterPro"/>
</dbReference>
<evidence type="ECO:0000256" key="4">
    <source>
        <dbReference type="ARBA" id="ARBA00022917"/>
    </source>
</evidence>
<dbReference type="SUPFAM" id="SSF55681">
    <property type="entry name" value="Class II aaRS and biotin synthetases"/>
    <property type="match status" value="1"/>
</dbReference>
<dbReference type="InterPro" id="IPR004188">
    <property type="entry name" value="Phe-tRNA_ligase_II_N"/>
</dbReference>
<feature type="domain" description="Phenylalanine-tRNA ligase class II N-terminal" evidence="7">
    <location>
        <begin position="20"/>
        <end position="78"/>
    </location>
</feature>
<reference evidence="8 9" key="1">
    <citation type="submission" date="2009-01" db="EMBL/GenBank/DDBJ databases">
        <authorList>
            <person name="Qin X."/>
            <person name="Bachman B."/>
            <person name="Battles P."/>
            <person name="Bell A."/>
            <person name="Bess C."/>
            <person name="Bickham C."/>
            <person name="Chaboub L."/>
            <person name="Chen D."/>
            <person name="Coyle M."/>
            <person name="Deiros D.R."/>
            <person name="Dinh H."/>
            <person name="Forbes L."/>
            <person name="Fowler G."/>
            <person name="Francisco L."/>
            <person name="Fu Q."/>
            <person name="Gubbala S."/>
            <person name="Hale W."/>
            <person name="Han Y."/>
            <person name="Hemphill L."/>
            <person name="Highlander S.K."/>
            <person name="Hirani K."/>
            <person name="Hogues M."/>
            <person name="Jackson L."/>
            <person name="Jakkamsetti A."/>
            <person name="Javaid M."/>
            <person name="Jiang H."/>
            <person name="Korchina V."/>
            <person name="Kovar C."/>
            <person name="Lara F."/>
            <person name="Lee S."/>
            <person name="Mata R."/>
            <person name="Mathew T."/>
            <person name="Moen C."/>
            <person name="Morales K."/>
            <person name="Munidasa M."/>
            <person name="Nazareth L."/>
            <person name="Ngo R."/>
            <person name="Nguyen L."/>
            <person name="Okwuonu G."/>
            <person name="Ongeri F."/>
            <person name="Patil S."/>
            <person name="Petrosino J."/>
            <person name="Pham C."/>
            <person name="Pham P."/>
            <person name="Pu L.-L."/>
            <person name="Puazo M."/>
            <person name="Raj R."/>
            <person name="Reid J."/>
            <person name="Rouhana J."/>
            <person name="Saada N."/>
            <person name="Shang Y."/>
            <person name="Simmons D."/>
            <person name="Thornton R."/>
            <person name="Warren J."/>
            <person name="Weissenberger G."/>
            <person name="Zhang J."/>
            <person name="Zhang L."/>
            <person name="Zhou C."/>
            <person name="Zhu D."/>
            <person name="Muzny D."/>
            <person name="Worley K."/>
            <person name="Gibbs R."/>
        </authorList>
    </citation>
    <scope>NUCLEOTIDE SEQUENCE [LARGE SCALE GENOMIC DNA]</scope>
    <source>
        <strain evidence="8 9">ATCC 33300</strain>
    </source>
</reference>
<dbReference type="InterPro" id="IPR045864">
    <property type="entry name" value="aa-tRNA-synth_II/BPL/LPL"/>
</dbReference>
<proteinExistence type="predicted"/>
<evidence type="ECO:0000313" key="9">
    <source>
        <dbReference type="Proteomes" id="UP000006241"/>
    </source>
</evidence>
<dbReference type="EC" id="6.1.1.20" evidence="8"/>
<accession>C2G0K7</accession>
<dbReference type="InterPro" id="IPR010978">
    <property type="entry name" value="tRNA-bd_arm"/>
</dbReference>
<keyword evidence="2" id="KW-0547">Nucleotide-binding</keyword>
<keyword evidence="1 8" id="KW-0436">Ligase</keyword>
<evidence type="ECO:0000256" key="5">
    <source>
        <dbReference type="ARBA" id="ARBA00023146"/>
    </source>
</evidence>
<dbReference type="Proteomes" id="UP000006241">
    <property type="component" value="Unassembled WGS sequence"/>
</dbReference>
<evidence type="ECO:0000259" key="7">
    <source>
        <dbReference type="Pfam" id="PF02912"/>
    </source>
</evidence>
<feature type="domain" description="Phenylalanyl-tRNA synthetase" evidence="6">
    <location>
        <begin position="92"/>
        <end position="163"/>
    </location>
</feature>
<dbReference type="Pfam" id="PF02912">
    <property type="entry name" value="Phe_tRNA-synt_N"/>
    <property type="match status" value="1"/>
</dbReference>
<dbReference type="AlphaFoldDB" id="C2G0K7"/>
<comment type="caution">
    <text evidence="8">The sequence shown here is derived from an EMBL/GenBank/DDBJ whole genome shotgun (WGS) entry which is preliminary data.</text>
</comment>
<dbReference type="GO" id="GO:0006432">
    <property type="term" value="P:phenylalanyl-tRNA aminoacylation"/>
    <property type="evidence" value="ECO:0007669"/>
    <property type="project" value="InterPro"/>
</dbReference>
<dbReference type="Pfam" id="PF01409">
    <property type="entry name" value="tRNA-synt_2d"/>
    <property type="match status" value="1"/>
</dbReference>
<evidence type="ECO:0000256" key="3">
    <source>
        <dbReference type="ARBA" id="ARBA00022840"/>
    </source>
</evidence>
<evidence type="ECO:0000259" key="6">
    <source>
        <dbReference type="Pfam" id="PF01409"/>
    </source>
</evidence>
<evidence type="ECO:0000313" key="8">
    <source>
        <dbReference type="EMBL" id="EEI91387.1"/>
    </source>
</evidence>
<name>C2G0K7_SPHSI</name>
<dbReference type="EMBL" id="ACHB01000070">
    <property type="protein sequence ID" value="EEI91387.1"/>
    <property type="molecule type" value="Genomic_DNA"/>
</dbReference>
<dbReference type="HOGENOM" id="CLU_1502543_0_0_10"/>
<dbReference type="InterPro" id="IPR002319">
    <property type="entry name" value="Phenylalanyl-tRNA_Synthase"/>
</dbReference>
<dbReference type="Gene3D" id="3.30.930.10">
    <property type="entry name" value="Bira Bifunctional Protein, Domain 2"/>
    <property type="match status" value="1"/>
</dbReference>
<gene>
    <name evidence="8" type="ORF">HMPREF0765_3107</name>
</gene>
<dbReference type="GO" id="GO:0004826">
    <property type="term" value="F:phenylalanine-tRNA ligase activity"/>
    <property type="evidence" value="ECO:0007669"/>
    <property type="project" value="UniProtKB-EC"/>
</dbReference>
<dbReference type="GO" id="GO:0005524">
    <property type="term" value="F:ATP binding"/>
    <property type="evidence" value="ECO:0007669"/>
    <property type="project" value="UniProtKB-KW"/>
</dbReference>
<keyword evidence="3" id="KW-0067">ATP-binding</keyword>
<sequence>MLQDKIKQYTEEIEQFNPQTSADVENFRLKFLVSKGIVKSLFEEFKAAPADEKRVLGKVLNDFKQLAEGKYQQAQEQFGSTGKVSQAKAEGDLTLPGDGFTLGARHPLSLVRKEIVEIFKKLGFIVAEGPEIEDDWHNFSALNFPPEHPARDMQDTFLSKNKMVMILLFVRTPLLYRCV</sequence>
<keyword evidence="5 8" id="KW-0030">Aminoacyl-tRNA synthetase</keyword>
<protein>
    <submittedName>
        <fullName evidence="8">Putative phenylalanyl-tRNA synthetase subunit alpha</fullName>
        <ecNumber evidence="8">6.1.1.20</ecNumber>
    </submittedName>
</protein>
<organism evidence="8 9">
    <name type="scientific">Sphingobacterium spiritivorum ATCC 33300</name>
    <dbReference type="NCBI Taxonomy" id="525372"/>
    <lineage>
        <taxon>Bacteria</taxon>
        <taxon>Pseudomonadati</taxon>
        <taxon>Bacteroidota</taxon>
        <taxon>Sphingobacteriia</taxon>
        <taxon>Sphingobacteriales</taxon>
        <taxon>Sphingobacteriaceae</taxon>
        <taxon>Sphingobacterium</taxon>
    </lineage>
</organism>
<evidence type="ECO:0000256" key="1">
    <source>
        <dbReference type="ARBA" id="ARBA00022598"/>
    </source>
</evidence>